<dbReference type="EMBL" id="JAPRAT010000014">
    <property type="protein sequence ID" value="MCZ0703251.1"/>
    <property type="molecule type" value="Genomic_DNA"/>
</dbReference>
<dbReference type="InterPro" id="IPR052077">
    <property type="entry name" value="CcrZ_PhaseVar_Mediator"/>
</dbReference>
<comment type="caution">
    <text evidence="2">The sequence shown here is derived from an EMBL/GenBank/DDBJ whole genome shotgun (WGS) entry which is preliminary data.</text>
</comment>
<dbReference type="InterPro" id="IPR011009">
    <property type="entry name" value="Kinase-like_dom_sf"/>
</dbReference>
<evidence type="ECO:0000259" key="1">
    <source>
        <dbReference type="Pfam" id="PF01636"/>
    </source>
</evidence>
<gene>
    <name evidence="2" type="ORF">OWO01_08500</name>
</gene>
<dbReference type="Gene3D" id="3.90.1200.10">
    <property type="match status" value="1"/>
</dbReference>
<dbReference type="PANTHER" id="PTHR40086">
    <property type="entry name" value="PHOSPHOTRANSFERASE YTMP-RELATED"/>
    <property type="match status" value="1"/>
</dbReference>
<dbReference type="AlphaFoldDB" id="A0A9J6RD22"/>
<protein>
    <submittedName>
        <fullName evidence="2">Phosphotransferase family protein</fullName>
    </submittedName>
</protein>
<proteinExistence type="predicted"/>
<evidence type="ECO:0000313" key="3">
    <source>
        <dbReference type="Proteomes" id="UP001084197"/>
    </source>
</evidence>
<dbReference type="InterPro" id="IPR002575">
    <property type="entry name" value="Aminoglycoside_PTrfase"/>
</dbReference>
<keyword evidence="3" id="KW-1185">Reference proteome</keyword>
<feature type="domain" description="Aminoglycoside phosphotransferase" evidence="1">
    <location>
        <begin position="23"/>
        <end position="235"/>
    </location>
</feature>
<evidence type="ECO:0000313" key="2">
    <source>
        <dbReference type="EMBL" id="MCZ0703251.1"/>
    </source>
</evidence>
<accession>A0A9J6RD22</accession>
<dbReference type="Pfam" id="PF01636">
    <property type="entry name" value="APH"/>
    <property type="match status" value="1"/>
</dbReference>
<organism evidence="2 3">
    <name type="scientific">Natronobacillus azotifigens</name>
    <dbReference type="NCBI Taxonomy" id="472978"/>
    <lineage>
        <taxon>Bacteria</taxon>
        <taxon>Bacillati</taxon>
        <taxon>Bacillota</taxon>
        <taxon>Bacilli</taxon>
        <taxon>Bacillales</taxon>
        <taxon>Bacillaceae</taxon>
        <taxon>Natronobacillus</taxon>
    </lineage>
</organism>
<dbReference type="PANTHER" id="PTHR40086:SF1">
    <property type="entry name" value="CELL CYCLE REGULATOR CCRZ"/>
    <property type="match status" value="1"/>
</dbReference>
<name>A0A9J6RD22_9BACI</name>
<dbReference type="SUPFAM" id="SSF56112">
    <property type="entry name" value="Protein kinase-like (PK-like)"/>
    <property type="match status" value="1"/>
</dbReference>
<reference evidence="2" key="1">
    <citation type="submission" date="2022-11" db="EMBL/GenBank/DDBJ databases">
        <title>WGS of Natronobacillus azotifigens 24KS-1, an anaerobic diazotrophic haloalkaliphile from soda-rich habitats.</title>
        <authorList>
            <person name="Sorokin D.Y."/>
            <person name="Merkel A.Y."/>
        </authorList>
    </citation>
    <scope>NUCLEOTIDE SEQUENCE</scope>
    <source>
        <strain evidence="2">24KS-1</strain>
    </source>
</reference>
<sequence>MKDWKVKNVQYMLGEEWTIVSAGGSTGEAYYAKSAQKRLFLKRNSSPFLAVLSAQGIVPKLVWTKRLENGDVITAQEWLDGKELNPEEMQHPMVANLLGKIHHSAELLDLLTRMGKKPMDPSFLFQNLKRLAVESNDVVVPVAIHQGLKFMENHLPILTGVKQVVCHCDLNHNNWLVSNCGQLYLIDWDNAQIGDAALDLGMLLNWYIPEQDWDNWLEMYGIQNHDNLYTRMHWYMIYDLISTYYTNQLSGKFVEATKDLKELYPLVERAKLYSKS</sequence>
<dbReference type="Proteomes" id="UP001084197">
    <property type="component" value="Unassembled WGS sequence"/>
</dbReference>